<dbReference type="SUPFAM" id="SSF48371">
    <property type="entry name" value="ARM repeat"/>
    <property type="match status" value="1"/>
</dbReference>
<evidence type="ECO:0000256" key="1">
    <source>
        <dbReference type="SAM" id="MobiDB-lite"/>
    </source>
</evidence>
<feature type="compositionally biased region" description="Polar residues" evidence="1">
    <location>
        <begin position="709"/>
        <end position="722"/>
    </location>
</feature>
<dbReference type="PROSITE" id="PS50011">
    <property type="entry name" value="PROTEIN_KINASE_DOM"/>
    <property type="match status" value="1"/>
</dbReference>
<dbReference type="InterPro" id="IPR011009">
    <property type="entry name" value="Kinase-like_dom_sf"/>
</dbReference>
<dbReference type="EMBL" id="CAEFZW010000004">
    <property type="protein sequence ID" value="CAB4254277.1"/>
    <property type="molecule type" value="Genomic_DNA"/>
</dbReference>
<keyword evidence="4" id="KW-1185">Reference proteome</keyword>
<dbReference type="SUPFAM" id="SSF56112">
    <property type="entry name" value="Protein kinase-like (PK-like)"/>
    <property type="match status" value="1"/>
</dbReference>
<dbReference type="Pfam" id="PF00069">
    <property type="entry name" value="Pkinase"/>
    <property type="match status" value="1"/>
</dbReference>
<gene>
    <name evidence="3" type="ORF">KABA2_04S02596</name>
</gene>
<dbReference type="RefSeq" id="XP_041406121.1">
    <property type="nucleotide sequence ID" value="XM_041550187.1"/>
</dbReference>
<dbReference type="GO" id="GO:0005524">
    <property type="term" value="F:ATP binding"/>
    <property type="evidence" value="ECO:0007669"/>
    <property type="project" value="InterPro"/>
</dbReference>
<evidence type="ECO:0000313" key="3">
    <source>
        <dbReference type="EMBL" id="CAB4254277.1"/>
    </source>
</evidence>
<feature type="region of interest" description="Disordered" evidence="1">
    <location>
        <begin position="671"/>
        <end position="722"/>
    </location>
</feature>
<dbReference type="Proteomes" id="UP000644660">
    <property type="component" value="Unassembled WGS sequence"/>
</dbReference>
<protein>
    <submittedName>
        <fullName evidence="3">Similar to Saccharomyces cerevisiae YGL083W SCY1 Putative kinase, suppressor of GTPase mutant, similar to bovine rhodopsin kinase</fullName>
    </submittedName>
</protein>
<dbReference type="InterPro" id="IPR011989">
    <property type="entry name" value="ARM-like"/>
</dbReference>
<dbReference type="Gene3D" id="3.30.200.20">
    <property type="entry name" value="Phosphorylase Kinase, domain 1"/>
    <property type="match status" value="1"/>
</dbReference>
<feature type="domain" description="Protein kinase" evidence="2">
    <location>
        <begin position="34"/>
        <end position="326"/>
    </location>
</feature>
<dbReference type="PANTHER" id="PTHR12984">
    <property type="entry name" value="SCY1-RELATED S/T PROTEIN KINASE-LIKE"/>
    <property type="match status" value="1"/>
</dbReference>
<feature type="region of interest" description="Disordered" evidence="1">
    <location>
        <begin position="748"/>
        <end position="794"/>
    </location>
</feature>
<keyword evidence="3" id="KW-0808">Transferase</keyword>
<evidence type="ECO:0000313" key="4">
    <source>
        <dbReference type="Proteomes" id="UP000644660"/>
    </source>
</evidence>
<feature type="compositionally biased region" description="Polar residues" evidence="1">
    <location>
        <begin position="779"/>
        <end position="794"/>
    </location>
</feature>
<organism evidence="3 4">
    <name type="scientific">Maudiozyma barnettii</name>
    <dbReference type="NCBI Taxonomy" id="61262"/>
    <lineage>
        <taxon>Eukaryota</taxon>
        <taxon>Fungi</taxon>
        <taxon>Dikarya</taxon>
        <taxon>Ascomycota</taxon>
        <taxon>Saccharomycotina</taxon>
        <taxon>Saccharomycetes</taxon>
        <taxon>Saccharomycetales</taxon>
        <taxon>Saccharomycetaceae</taxon>
        <taxon>Maudiozyma</taxon>
    </lineage>
</organism>
<dbReference type="Gene3D" id="1.10.510.10">
    <property type="entry name" value="Transferase(Phosphotransferase) domain 1"/>
    <property type="match status" value="1"/>
</dbReference>
<reference evidence="3 4" key="1">
    <citation type="submission" date="2020-05" db="EMBL/GenBank/DDBJ databases">
        <authorList>
            <person name="Casaregola S."/>
            <person name="Devillers H."/>
            <person name="Grondin C."/>
        </authorList>
    </citation>
    <scope>NUCLEOTIDE SEQUENCE [LARGE SCALE GENOMIC DNA]</scope>
    <source>
        <strain evidence="3 4">CLIB 1767</strain>
    </source>
</reference>
<dbReference type="InterPro" id="IPR016024">
    <property type="entry name" value="ARM-type_fold"/>
</dbReference>
<sequence length="794" mass="89997">MGFWSSKGGISSKYSFSSSPTFVTGSWDVYTGRLKNAPSSSNSAKVSVFIFDKKNFENYLLRFNIIKSKSSSHDKKFIQEGYDILRNQVNNLAKLKHPNILTLVEPLEEHSKNFMFVTEYVTGTLETVFSNDDTEEQDFLKGHIKEDIVIQRGILQIVNGLDFIHNRASSVHLNIRPNAIFINDNSDWKLSGLGHLFKLPQGTSTADYYFPQYDPRTPKFMTLNLDYTAPELIFENTVSFKNDYFSLGLLMNFLYNGKNVLLKTENSTSQYKDEYKKLEKKISSMSWDNIFNKLPPKLKPCIPKLMTRDIYSRYDNISEFADSEFFHDPLIKVLNFLDGLPTKSNEEKFVFLDGLVELLPQFPSTILQKKFLPVLLELINLLCSENPVDSRCVAKDLEIIIKIGSTLSQLSFSEKILPVISDKINFQILLENATDSLVDNLQVLKEKIRTTDFLDAILNPLLTYTLQDNIKENCITVQENVLNQIKLILESYDFANVKNFLLPLLSKLFVKTTSLTVKVSCVDCFETMVTTKTIDKFTCNDSILPLFKTMKTRDARILMKSLKLFEMIPQLITDEDTLVDQLLPLLWTYSMASTLGKADYMQFIKIINKLSSDIQKEHMEKLSDMPSIREMDSSKGFTKIIQENESKKHEDPDLIASRSVTAPVMNPKKKINITTNKHPPSSVPMSSMTNPPTNVKSPPVSNLGYPSVMASTPQGPTKSVRTSLKISYHDTTNDEDDDFDNFVSSTQLSHKPLQPNASSGSLPPGFSDMLLTPNRKDTPTSTAYGSTRTSDSLI</sequence>
<accession>A0A8H2VEX0</accession>
<comment type="caution">
    <text evidence="3">The sequence shown here is derived from an EMBL/GenBank/DDBJ whole genome shotgun (WGS) entry which is preliminary data.</text>
</comment>
<dbReference type="GeneID" id="64857265"/>
<dbReference type="OrthoDB" id="79687at2759"/>
<feature type="compositionally biased region" description="Polar residues" evidence="1">
    <location>
        <begin position="748"/>
        <end position="761"/>
    </location>
</feature>
<dbReference type="CDD" id="cd14011">
    <property type="entry name" value="PK_SCY1_like"/>
    <property type="match status" value="1"/>
</dbReference>
<dbReference type="SMART" id="SM00220">
    <property type="entry name" value="S_TKc"/>
    <property type="match status" value="1"/>
</dbReference>
<evidence type="ECO:0000259" key="2">
    <source>
        <dbReference type="PROSITE" id="PS50011"/>
    </source>
</evidence>
<dbReference type="GO" id="GO:0004672">
    <property type="term" value="F:protein kinase activity"/>
    <property type="evidence" value="ECO:0007669"/>
    <property type="project" value="InterPro"/>
</dbReference>
<feature type="compositionally biased region" description="Polar residues" evidence="1">
    <location>
        <begin position="683"/>
        <end position="700"/>
    </location>
</feature>
<proteinExistence type="predicted"/>
<dbReference type="InterPro" id="IPR000719">
    <property type="entry name" value="Prot_kinase_dom"/>
</dbReference>
<name>A0A8H2VEX0_9SACH</name>
<dbReference type="Gene3D" id="1.25.10.10">
    <property type="entry name" value="Leucine-rich Repeat Variant"/>
    <property type="match status" value="1"/>
</dbReference>
<dbReference type="PANTHER" id="PTHR12984:SF6">
    <property type="entry name" value="SCY1-LIKE PROTEIN 2"/>
    <property type="match status" value="1"/>
</dbReference>
<keyword evidence="3" id="KW-0418">Kinase</keyword>
<dbReference type="InterPro" id="IPR051177">
    <property type="entry name" value="CIK-Related_Protein"/>
</dbReference>
<dbReference type="AlphaFoldDB" id="A0A8H2VEX0"/>